<sequence length="74" mass="8299">KAKASNLLGTFRHNNKPLEPALRHFMLQLMSETRSNVICGMAALNLNFVTSLLVAISTLFIFLVQYDITFDALN</sequence>
<evidence type="ECO:0000256" key="5">
    <source>
        <dbReference type="ARBA" id="ARBA00023136"/>
    </source>
</evidence>
<keyword evidence="5 6" id="KW-0472">Membrane</keyword>
<keyword evidence="4 6" id="KW-1133">Transmembrane helix</keyword>
<dbReference type="VEuPathDB" id="VectorBase:SCAU016965"/>
<keyword evidence="2" id="KW-1003">Cell membrane</keyword>
<evidence type="ECO:0000256" key="4">
    <source>
        <dbReference type="ARBA" id="ARBA00022989"/>
    </source>
</evidence>
<feature type="transmembrane region" description="Helical" evidence="6">
    <location>
        <begin position="37"/>
        <end position="64"/>
    </location>
</feature>
<dbReference type="GO" id="GO:0050909">
    <property type="term" value="P:sensory perception of taste"/>
    <property type="evidence" value="ECO:0007669"/>
    <property type="project" value="InterPro"/>
</dbReference>
<evidence type="ECO:0000256" key="6">
    <source>
        <dbReference type="SAM" id="Phobius"/>
    </source>
</evidence>
<dbReference type="Proteomes" id="UP000095300">
    <property type="component" value="Unassembled WGS sequence"/>
</dbReference>
<dbReference type="GO" id="GO:0005886">
    <property type="term" value="C:plasma membrane"/>
    <property type="evidence" value="ECO:0007669"/>
    <property type="project" value="UniProtKB-SubCell"/>
</dbReference>
<protein>
    <recommendedName>
        <fullName evidence="9">Gustatory receptor</fullName>
    </recommendedName>
</protein>
<evidence type="ECO:0000256" key="1">
    <source>
        <dbReference type="ARBA" id="ARBA00004651"/>
    </source>
</evidence>
<comment type="subcellular location">
    <subcellularLocation>
        <location evidence="1">Cell membrane</location>
        <topology evidence="1">Multi-pass membrane protein</topology>
    </subcellularLocation>
</comment>
<keyword evidence="8" id="KW-1185">Reference proteome</keyword>
<dbReference type="STRING" id="35570.A0A454A0Q0"/>
<organism evidence="7 8">
    <name type="scientific">Stomoxys calcitrans</name>
    <name type="common">Stable fly</name>
    <name type="synonym">Conops calcitrans</name>
    <dbReference type="NCBI Taxonomy" id="35570"/>
    <lineage>
        <taxon>Eukaryota</taxon>
        <taxon>Metazoa</taxon>
        <taxon>Ecdysozoa</taxon>
        <taxon>Arthropoda</taxon>
        <taxon>Hexapoda</taxon>
        <taxon>Insecta</taxon>
        <taxon>Pterygota</taxon>
        <taxon>Neoptera</taxon>
        <taxon>Endopterygota</taxon>
        <taxon>Diptera</taxon>
        <taxon>Brachycera</taxon>
        <taxon>Muscomorpha</taxon>
        <taxon>Muscoidea</taxon>
        <taxon>Muscidae</taxon>
        <taxon>Stomoxys</taxon>
    </lineage>
</organism>
<accession>A0A454A0Q0</accession>
<dbReference type="EnsemblMetazoa" id="SCAU016965-RA">
    <property type="protein sequence ID" value="SCAU016965-PA"/>
    <property type="gene ID" value="SCAU016965"/>
</dbReference>
<reference evidence="7" key="1">
    <citation type="submission" date="2020-05" db="UniProtKB">
        <authorList>
            <consortium name="EnsemblMetazoa"/>
        </authorList>
    </citation>
    <scope>IDENTIFICATION</scope>
    <source>
        <strain evidence="7">USDA</strain>
    </source>
</reference>
<dbReference type="Pfam" id="PF08395">
    <property type="entry name" value="7tm_7"/>
    <property type="match status" value="1"/>
</dbReference>
<evidence type="ECO:0000256" key="2">
    <source>
        <dbReference type="ARBA" id="ARBA00022475"/>
    </source>
</evidence>
<dbReference type="InterPro" id="IPR013604">
    <property type="entry name" value="7TM_chemorcpt"/>
</dbReference>
<name>A0A454A0Q0_STOCA</name>
<evidence type="ECO:0000313" key="8">
    <source>
        <dbReference type="Proteomes" id="UP000095300"/>
    </source>
</evidence>
<evidence type="ECO:0000313" key="7">
    <source>
        <dbReference type="EnsemblMetazoa" id="SCAU016965-PA"/>
    </source>
</evidence>
<proteinExistence type="predicted"/>
<evidence type="ECO:0000256" key="3">
    <source>
        <dbReference type="ARBA" id="ARBA00022692"/>
    </source>
</evidence>
<keyword evidence="3 6" id="KW-0812">Transmembrane</keyword>
<evidence type="ECO:0008006" key="9">
    <source>
        <dbReference type="Google" id="ProtNLM"/>
    </source>
</evidence>
<dbReference type="AlphaFoldDB" id="A0A454A0Q0"/>